<feature type="transmembrane region" description="Helical" evidence="7">
    <location>
        <begin position="131"/>
        <end position="155"/>
    </location>
</feature>
<dbReference type="Pfam" id="PF19300">
    <property type="entry name" value="BPD_transp_1_N"/>
    <property type="match status" value="1"/>
</dbReference>
<feature type="transmembrane region" description="Helical" evidence="7">
    <location>
        <begin position="284"/>
        <end position="309"/>
    </location>
</feature>
<dbReference type="STRING" id="469383.Cwoe_2175"/>
<evidence type="ECO:0000256" key="1">
    <source>
        <dbReference type="ARBA" id="ARBA00004651"/>
    </source>
</evidence>
<dbReference type="Pfam" id="PF00528">
    <property type="entry name" value="BPD_transp_1"/>
    <property type="match status" value="1"/>
</dbReference>
<dbReference type="PANTHER" id="PTHR43163">
    <property type="entry name" value="DIPEPTIDE TRANSPORT SYSTEM PERMEASE PROTEIN DPPB-RELATED"/>
    <property type="match status" value="1"/>
</dbReference>
<dbReference type="InterPro" id="IPR035906">
    <property type="entry name" value="MetI-like_sf"/>
</dbReference>
<feature type="transmembrane region" description="Helical" evidence="7">
    <location>
        <begin position="175"/>
        <end position="196"/>
    </location>
</feature>
<evidence type="ECO:0000259" key="8">
    <source>
        <dbReference type="PROSITE" id="PS50928"/>
    </source>
</evidence>
<dbReference type="GO" id="GO:0005886">
    <property type="term" value="C:plasma membrane"/>
    <property type="evidence" value="ECO:0007669"/>
    <property type="project" value="UniProtKB-SubCell"/>
</dbReference>
<evidence type="ECO:0000313" key="9">
    <source>
        <dbReference type="EMBL" id="ADB50600.1"/>
    </source>
</evidence>
<dbReference type="InterPro" id="IPR045621">
    <property type="entry name" value="BPD_transp_1_N"/>
</dbReference>
<name>D3F5D3_CONWI</name>
<evidence type="ECO:0000313" key="10">
    <source>
        <dbReference type="Proteomes" id="UP000008229"/>
    </source>
</evidence>
<dbReference type="eggNOG" id="COG0601">
    <property type="taxonomic scope" value="Bacteria"/>
</dbReference>
<keyword evidence="10" id="KW-1185">Reference proteome</keyword>
<dbReference type="PANTHER" id="PTHR43163:SF6">
    <property type="entry name" value="DIPEPTIDE TRANSPORT SYSTEM PERMEASE PROTEIN DPPB-RELATED"/>
    <property type="match status" value="1"/>
</dbReference>
<evidence type="ECO:0000256" key="7">
    <source>
        <dbReference type="RuleBase" id="RU363032"/>
    </source>
</evidence>
<gene>
    <name evidence="9" type="ordered locus">Cwoe_2175</name>
</gene>
<dbReference type="OrthoDB" id="147639at2"/>
<feature type="domain" description="ABC transmembrane type-1" evidence="8">
    <location>
        <begin position="95"/>
        <end position="306"/>
    </location>
</feature>
<dbReference type="Gene3D" id="1.10.3720.10">
    <property type="entry name" value="MetI-like"/>
    <property type="match status" value="1"/>
</dbReference>
<accession>D3F5D3</accession>
<dbReference type="CDD" id="cd06261">
    <property type="entry name" value="TM_PBP2"/>
    <property type="match status" value="1"/>
</dbReference>
<dbReference type="InterPro" id="IPR000515">
    <property type="entry name" value="MetI-like"/>
</dbReference>
<evidence type="ECO:0000256" key="6">
    <source>
        <dbReference type="ARBA" id="ARBA00023136"/>
    </source>
</evidence>
<keyword evidence="2 7" id="KW-0813">Transport</keyword>
<reference evidence="10" key="2">
    <citation type="submission" date="2010-01" db="EMBL/GenBank/DDBJ databases">
        <title>The complete genome of Conexibacter woesei DSM 14684.</title>
        <authorList>
            <consortium name="US DOE Joint Genome Institute (JGI-PGF)"/>
            <person name="Lucas S."/>
            <person name="Copeland A."/>
            <person name="Lapidus A."/>
            <person name="Glavina del Rio T."/>
            <person name="Dalin E."/>
            <person name="Tice H."/>
            <person name="Bruce D."/>
            <person name="Goodwin L."/>
            <person name="Pitluck S."/>
            <person name="Kyrpides N."/>
            <person name="Mavromatis K."/>
            <person name="Ivanova N."/>
            <person name="Mikhailova N."/>
            <person name="Chertkov O."/>
            <person name="Brettin T."/>
            <person name="Detter J.C."/>
            <person name="Han C."/>
            <person name="Larimer F."/>
            <person name="Land M."/>
            <person name="Hauser L."/>
            <person name="Markowitz V."/>
            <person name="Cheng J.-F."/>
            <person name="Hugenholtz P."/>
            <person name="Woyke T."/>
            <person name="Wu D."/>
            <person name="Pukall R."/>
            <person name="Steenblock K."/>
            <person name="Schneider S."/>
            <person name="Klenk H.-P."/>
            <person name="Eisen J.A."/>
        </authorList>
    </citation>
    <scope>NUCLEOTIDE SEQUENCE [LARGE SCALE GENOMIC DNA]</scope>
    <source>
        <strain evidence="10">DSM 14684 / CIP 108061 / JCM 11494 / NBRC 100937 / ID131577</strain>
    </source>
</reference>
<dbReference type="RefSeq" id="WP_012933651.1">
    <property type="nucleotide sequence ID" value="NC_013739.1"/>
</dbReference>
<feature type="transmembrane region" description="Helical" evidence="7">
    <location>
        <begin position="236"/>
        <end position="258"/>
    </location>
</feature>
<evidence type="ECO:0000256" key="2">
    <source>
        <dbReference type="ARBA" id="ARBA00022448"/>
    </source>
</evidence>
<organism evidence="9 10">
    <name type="scientific">Conexibacter woesei (strain DSM 14684 / CCUG 47730 / CIP 108061 / JCM 11494 / NBRC 100937 / ID131577)</name>
    <dbReference type="NCBI Taxonomy" id="469383"/>
    <lineage>
        <taxon>Bacteria</taxon>
        <taxon>Bacillati</taxon>
        <taxon>Actinomycetota</taxon>
        <taxon>Thermoleophilia</taxon>
        <taxon>Solirubrobacterales</taxon>
        <taxon>Conexibacteraceae</taxon>
        <taxon>Conexibacter</taxon>
    </lineage>
</organism>
<keyword evidence="3" id="KW-1003">Cell membrane</keyword>
<reference evidence="9 10" key="1">
    <citation type="journal article" date="2010" name="Stand. Genomic Sci.">
        <title>Complete genome sequence of Conexibacter woesei type strain (ID131577).</title>
        <authorList>
            <person name="Pukall R."/>
            <person name="Lapidus A."/>
            <person name="Glavina Del Rio T."/>
            <person name="Copeland A."/>
            <person name="Tice H."/>
            <person name="Cheng J.-F."/>
            <person name="Lucas S."/>
            <person name="Chen F."/>
            <person name="Nolan M."/>
            <person name="Bruce D."/>
            <person name="Goodwin L."/>
            <person name="Pitluck S."/>
            <person name="Mavromatis K."/>
            <person name="Ivanova N."/>
            <person name="Ovchinnikova G."/>
            <person name="Pati A."/>
            <person name="Chen A."/>
            <person name="Palaniappan K."/>
            <person name="Land M."/>
            <person name="Hauser L."/>
            <person name="Chang Y.-J."/>
            <person name="Jeffries C.D."/>
            <person name="Chain P."/>
            <person name="Meincke L."/>
            <person name="Sims D."/>
            <person name="Brettin T."/>
            <person name="Detter J.C."/>
            <person name="Rohde M."/>
            <person name="Goeker M."/>
            <person name="Bristow J."/>
            <person name="Eisen J.A."/>
            <person name="Markowitz V."/>
            <person name="Kyrpides N.C."/>
            <person name="Klenk H.-P."/>
            <person name="Hugenholtz P."/>
        </authorList>
    </citation>
    <scope>NUCLEOTIDE SEQUENCE [LARGE SCALE GENOMIC DNA]</scope>
    <source>
        <strain evidence="10">DSM 14684 / CIP 108061 / JCM 11494 / NBRC 100937 / ID131577</strain>
    </source>
</reference>
<evidence type="ECO:0000256" key="4">
    <source>
        <dbReference type="ARBA" id="ARBA00022692"/>
    </source>
</evidence>
<proteinExistence type="inferred from homology"/>
<feature type="transmembrane region" description="Helical" evidence="7">
    <location>
        <begin position="12"/>
        <end position="30"/>
    </location>
</feature>
<protein>
    <submittedName>
        <fullName evidence="9">Binding-protein-dependent transport systems inner membrane component</fullName>
    </submittedName>
</protein>
<keyword evidence="6 7" id="KW-0472">Membrane</keyword>
<dbReference type="AlphaFoldDB" id="D3F5D3"/>
<dbReference type="HOGENOM" id="CLU_036879_0_0_11"/>
<dbReference type="PROSITE" id="PS50928">
    <property type="entry name" value="ABC_TM1"/>
    <property type="match status" value="1"/>
</dbReference>
<dbReference type="Proteomes" id="UP000008229">
    <property type="component" value="Chromosome"/>
</dbReference>
<comment type="subcellular location">
    <subcellularLocation>
        <location evidence="1 7">Cell membrane</location>
        <topology evidence="1 7">Multi-pass membrane protein</topology>
    </subcellularLocation>
</comment>
<dbReference type="GO" id="GO:0055085">
    <property type="term" value="P:transmembrane transport"/>
    <property type="evidence" value="ECO:0007669"/>
    <property type="project" value="InterPro"/>
</dbReference>
<dbReference type="SUPFAM" id="SSF161098">
    <property type="entry name" value="MetI-like"/>
    <property type="match status" value="1"/>
</dbReference>
<sequence length="317" mass="34459" precursor="true">MARFLLRRALGMALVMFAVSVLVFVIFQVIPAGDPAVRMAGKNATPLQVEQIRETWHFDAPLPEQYLIMMRQVLSGSLVSYTDQTNVLEEIGKGLPRTLSLALGAAILWIVLGVALGLYSAVRAGRISDRLLTVLALVGVSMPVFLLGALMSYFLGYKLGWFPNGGYSEIAAGGIGQWAYHLVLPWVALAILYVGVYSRVLRSSVLDTIDDDYVRTARAKGISERRVLFAHVLRNALIPVITLWGLDLGVVIGGGAVLTETVFDLQGVGQYFAQAIGRFDVPPVLAVTLLGAFLIVFLNTLVDVVYALLDPRVRVVS</sequence>
<evidence type="ECO:0000256" key="3">
    <source>
        <dbReference type="ARBA" id="ARBA00022475"/>
    </source>
</evidence>
<feature type="transmembrane region" description="Helical" evidence="7">
    <location>
        <begin position="99"/>
        <end position="119"/>
    </location>
</feature>
<evidence type="ECO:0000256" key="5">
    <source>
        <dbReference type="ARBA" id="ARBA00022989"/>
    </source>
</evidence>
<dbReference type="KEGG" id="cwo:Cwoe_2175"/>
<dbReference type="EMBL" id="CP001854">
    <property type="protein sequence ID" value="ADB50600.1"/>
    <property type="molecule type" value="Genomic_DNA"/>
</dbReference>
<comment type="similarity">
    <text evidence="7">Belongs to the binding-protein-dependent transport system permease family.</text>
</comment>
<keyword evidence="5 7" id="KW-1133">Transmembrane helix</keyword>
<keyword evidence="4 7" id="KW-0812">Transmembrane</keyword>